<dbReference type="RefSeq" id="WP_170160505.1">
    <property type="nucleotide sequence ID" value="NZ_MASW01000005.1"/>
</dbReference>
<dbReference type="PROSITE" id="PS51078">
    <property type="entry name" value="ICLR_ED"/>
    <property type="match status" value="1"/>
</dbReference>
<dbReference type="GO" id="GO:0003700">
    <property type="term" value="F:DNA-binding transcription factor activity"/>
    <property type="evidence" value="ECO:0007669"/>
    <property type="project" value="TreeGrafter"/>
</dbReference>
<dbReference type="PANTHER" id="PTHR30136">
    <property type="entry name" value="HELIX-TURN-HELIX TRANSCRIPTIONAL REGULATOR, ICLR FAMILY"/>
    <property type="match status" value="1"/>
</dbReference>
<dbReference type="InterPro" id="IPR036390">
    <property type="entry name" value="WH_DNA-bd_sf"/>
</dbReference>
<protein>
    <recommendedName>
        <fullName evidence="8">IclR family transcriptional regulator</fullName>
    </recommendedName>
</protein>
<keyword evidence="1" id="KW-0805">Transcription regulation</keyword>
<dbReference type="PROSITE" id="PS51077">
    <property type="entry name" value="HTH_ICLR"/>
    <property type="match status" value="1"/>
</dbReference>
<dbReference type="InterPro" id="IPR029016">
    <property type="entry name" value="GAF-like_dom_sf"/>
</dbReference>
<dbReference type="Pfam" id="PF01614">
    <property type="entry name" value="IclR_C"/>
    <property type="match status" value="1"/>
</dbReference>
<dbReference type="Gene3D" id="1.10.10.10">
    <property type="entry name" value="Winged helix-like DNA-binding domain superfamily/Winged helix DNA-binding domain"/>
    <property type="match status" value="1"/>
</dbReference>
<dbReference type="SUPFAM" id="SSF55781">
    <property type="entry name" value="GAF domain-like"/>
    <property type="match status" value="1"/>
</dbReference>
<dbReference type="Pfam" id="PF09339">
    <property type="entry name" value="HTH_IclR"/>
    <property type="match status" value="1"/>
</dbReference>
<gene>
    <name evidence="6" type="ORF">BAY60_21000</name>
</gene>
<dbReference type="Proteomes" id="UP000249915">
    <property type="component" value="Unassembled WGS sequence"/>
</dbReference>
<evidence type="ECO:0000256" key="1">
    <source>
        <dbReference type="ARBA" id="ARBA00023015"/>
    </source>
</evidence>
<dbReference type="InterPro" id="IPR014757">
    <property type="entry name" value="Tscrpt_reg_IclR_C"/>
</dbReference>
<evidence type="ECO:0000256" key="2">
    <source>
        <dbReference type="ARBA" id="ARBA00023125"/>
    </source>
</evidence>
<sequence length="259" mass="28417">MRDDQTPPTGTVARTVALLRAVIEADRDVTVAELAEDVRLPRPTVHRLLDLLAQEDMVECDPVNRHWRPSRECQRLGALLVSRRSLVNLARPVMARVVARSEEACLLGIYLPGQRRMTFAAEHTSPNPLSYRIELNTPVSVAWGSSGRAILAFLPPEDVEAILAEREPSPVTGERMPGAVAMRRELAQIREQGYAYTKNQKIPGSRGLAAPILGPDGYAVGSLCLTIPEMRFREQSSGELAEMVTAGARELSALLGYKA</sequence>
<dbReference type="InterPro" id="IPR005471">
    <property type="entry name" value="Tscrpt_reg_IclR_N"/>
</dbReference>
<dbReference type="InterPro" id="IPR036388">
    <property type="entry name" value="WH-like_DNA-bd_sf"/>
</dbReference>
<keyword evidence="7" id="KW-1185">Reference proteome</keyword>
<evidence type="ECO:0008006" key="8">
    <source>
        <dbReference type="Google" id="ProtNLM"/>
    </source>
</evidence>
<keyword evidence="2" id="KW-0238">DNA-binding</keyword>
<organism evidence="6 7">
    <name type="scientific">Prauserella muralis</name>
    <dbReference type="NCBI Taxonomy" id="588067"/>
    <lineage>
        <taxon>Bacteria</taxon>
        <taxon>Bacillati</taxon>
        <taxon>Actinomycetota</taxon>
        <taxon>Actinomycetes</taxon>
        <taxon>Pseudonocardiales</taxon>
        <taxon>Pseudonocardiaceae</taxon>
        <taxon>Prauserella</taxon>
    </lineage>
</organism>
<comment type="caution">
    <text evidence="6">The sequence shown here is derived from an EMBL/GenBank/DDBJ whole genome shotgun (WGS) entry which is preliminary data.</text>
</comment>
<feature type="domain" description="HTH iclR-type" evidence="4">
    <location>
        <begin position="9"/>
        <end position="71"/>
    </location>
</feature>
<dbReference type="SUPFAM" id="SSF46785">
    <property type="entry name" value="Winged helix' DNA-binding domain"/>
    <property type="match status" value="1"/>
</dbReference>
<dbReference type="EMBL" id="MASW01000005">
    <property type="protein sequence ID" value="PXY22349.1"/>
    <property type="molecule type" value="Genomic_DNA"/>
</dbReference>
<dbReference type="InterPro" id="IPR050707">
    <property type="entry name" value="HTH_MetabolicPath_Reg"/>
</dbReference>
<feature type="domain" description="IclR-ED" evidence="5">
    <location>
        <begin position="72"/>
        <end position="257"/>
    </location>
</feature>
<keyword evidence="3" id="KW-0804">Transcription</keyword>
<evidence type="ECO:0000259" key="4">
    <source>
        <dbReference type="PROSITE" id="PS51077"/>
    </source>
</evidence>
<dbReference type="PANTHER" id="PTHR30136:SF35">
    <property type="entry name" value="HTH-TYPE TRANSCRIPTIONAL REGULATOR RV1719"/>
    <property type="match status" value="1"/>
</dbReference>
<evidence type="ECO:0000259" key="5">
    <source>
        <dbReference type="PROSITE" id="PS51078"/>
    </source>
</evidence>
<evidence type="ECO:0000313" key="6">
    <source>
        <dbReference type="EMBL" id="PXY22349.1"/>
    </source>
</evidence>
<proteinExistence type="predicted"/>
<evidence type="ECO:0000313" key="7">
    <source>
        <dbReference type="Proteomes" id="UP000249915"/>
    </source>
</evidence>
<dbReference type="Gene3D" id="3.30.450.40">
    <property type="match status" value="1"/>
</dbReference>
<name>A0A2V4APS0_9PSEU</name>
<dbReference type="GO" id="GO:0045892">
    <property type="term" value="P:negative regulation of DNA-templated transcription"/>
    <property type="evidence" value="ECO:0007669"/>
    <property type="project" value="TreeGrafter"/>
</dbReference>
<accession>A0A2V4APS0</accession>
<dbReference type="SMART" id="SM00346">
    <property type="entry name" value="HTH_ICLR"/>
    <property type="match status" value="1"/>
</dbReference>
<dbReference type="AlphaFoldDB" id="A0A2V4APS0"/>
<dbReference type="GO" id="GO:0003677">
    <property type="term" value="F:DNA binding"/>
    <property type="evidence" value="ECO:0007669"/>
    <property type="project" value="UniProtKB-KW"/>
</dbReference>
<evidence type="ECO:0000256" key="3">
    <source>
        <dbReference type="ARBA" id="ARBA00023163"/>
    </source>
</evidence>
<reference evidence="6 7" key="1">
    <citation type="submission" date="2016-07" db="EMBL/GenBank/DDBJ databases">
        <title>Draft genome sequence of Prauserella muralis DSM 45305, isolated from a mould-covered wall in an indoor environment.</title>
        <authorList>
            <person name="Ruckert C."/>
            <person name="Albersmeier A."/>
            <person name="Jiang C.-L."/>
            <person name="Jiang Y."/>
            <person name="Kalinowski J."/>
            <person name="Schneider O."/>
            <person name="Winkler A."/>
            <person name="Zotchev S.B."/>
        </authorList>
    </citation>
    <scope>NUCLEOTIDE SEQUENCE [LARGE SCALE GENOMIC DNA]</scope>
    <source>
        <strain evidence="6 7">DSM 45305</strain>
    </source>
</reference>